<keyword evidence="3" id="KW-1185">Reference proteome</keyword>
<reference evidence="2" key="1">
    <citation type="journal article" date="2021" name="Nat. Commun.">
        <title>Genetic determinants of endophytism in the Arabidopsis root mycobiome.</title>
        <authorList>
            <person name="Mesny F."/>
            <person name="Miyauchi S."/>
            <person name="Thiergart T."/>
            <person name="Pickel B."/>
            <person name="Atanasova L."/>
            <person name="Karlsson M."/>
            <person name="Huettel B."/>
            <person name="Barry K.W."/>
            <person name="Haridas S."/>
            <person name="Chen C."/>
            <person name="Bauer D."/>
            <person name="Andreopoulos W."/>
            <person name="Pangilinan J."/>
            <person name="LaButti K."/>
            <person name="Riley R."/>
            <person name="Lipzen A."/>
            <person name="Clum A."/>
            <person name="Drula E."/>
            <person name="Henrissat B."/>
            <person name="Kohler A."/>
            <person name="Grigoriev I.V."/>
            <person name="Martin F.M."/>
            <person name="Hacquard S."/>
        </authorList>
    </citation>
    <scope>NUCLEOTIDE SEQUENCE</scope>
    <source>
        <strain evidence="2">MPI-SDFR-AT-0073</strain>
    </source>
</reference>
<dbReference type="GeneID" id="70128036"/>
<proteinExistence type="predicted"/>
<feature type="compositionally biased region" description="Basic residues" evidence="1">
    <location>
        <begin position="115"/>
        <end position="131"/>
    </location>
</feature>
<evidence type="ECO:0000313" key="3">
    <source>
        <dbReference type="Proteomes" id="UP000758603"/>
    </source>
</evidence>
<dbReference type="Proteomes" id="UP000758603">
    <property type="component" value="Unassembled WGS sequence"/>
</dbReference>
<name>A0A9P9A4B0_9PEZI</name>
<feature type="region of interest" description="Disordered" evidence="1">
    <location>
        <begin position="18"/>
        <end position="136"/>
    </location>
</feature>
<dbReference type="OrthoDB" id="5233293at2759"/>
<evidence type="ECO:0000256" key="1">
    <source>
        <dbReference type="SAM" id="MobiDB-lite"/>
    </source>
</evidence>
<dbReference type="EMBL" id="JAGPXC010000001">
    <property type="protein sequence ID" value="KAH6659719.1"/>
    <property type="molecule type" value="Genomic_DNA"/>
</dbReference>
<dbReference type="AlphaFoldDB" id="A0A9P9A4B0"/>
<sequence length="158" mass="18362">MTAPATVNERMNEVVISTLSSPELEQRGRKRRRDPPTFLTVVERQLPSGDDTFRGRSRHRSTSRIDMSNNSSRLRDASLSPTRRKILRIAQLINRRHRSQSPSRSRSPNTQETSKRRRQRTRSHGRVHHDHPKPIEHTSLLCHEIIVRTEPVIDQQVG</sequence>
<evidence type="ECO:0000313" key="2">
    <source>
        <dbReference type="EMBL" id="KAH6659719.1"/>
    </source>
</evidence>
<gene>
    <name evidence="2" type="ORF">BKA67DRAFT_529861</name>
</gene>
<dbReference type="RefSeq" id="XP_045963850.1">
    <property type="nucleotide sequence ID" value="XM_046099144.1"/>
</dbReference>
<accession>A0A9P9A4B0</accession>
<organism evidence="2 3">
    <name type="scientific">Truncatella angustata</name>
    <dbReference type="NCBI Taxonomy" id="152316"/>
    <lineage>
        <taxon>Eukaryota</taxon>
        <taxon>Fungi</taxon>
        <taxon>Dikarya</taxon>
        <taxon>Ascomycota</taxon>
        <taxon>Pezizomycotina</taxon>
        <taxon>Sordariomycetes</taxon>
        <taxon>Xylariomycetidae</taxon>
        <taxon>Amphisphaeriales</taxon>
        <taxon>Sporocadaceae</taxon>
        <taxon>Truncatella</taxon>
    </lineage>
</organism>
<protein>
    <submittedName>
        <fullName evidence="2">Uncharacterized protein</fullName>
    </submittedName>
</protein>
<comment type="caution">
    <text evidence="2">The sequence shown here is derived from an EMBL/GenBank/DDBJ whole genome shotgun (WGS) entry which is preliminary data.</text>
</comment>